<sequence length="181" mass="19790">MSSDYLLSLNKSSSDIFVDSATGGGEDGFANSTNLIIAVVMIAVAVVIYYGRSHYVTVRAHISSFSCVGKLCRMNVEYGAPSGGDKYMKEFVLDSTYSKPHNNQVDVTFNIYKPHDVELGSSSYGMIMLTALVIAIFFIITWFLNSSFKPNFLSDLPSMNAYTKTGASSGLIIVTKKDIQE</sequence>
<evidence type="ECO:0000313" key="2">
    <source>
        <dbReference type="EMBL" id="AYV80196.1"/>
    </source>
</evidence>
<reference evidence="2" key="1">
    <citation type="submission" date="2018-10" db="EMBL/GenBank/DDBJ databases">
        <title>Hidden diversity of soil giant viruses.</title>
        <authorList>
            <person name="Schulz F."/>
            <person name="Alteio L."/>
            <person name="Goudeau D."/>
            <person name="Ryan E.M."/>
            <person name="Malmstrom R.R."/>
            <person name="Blanchard J."/>
            <person name="Woyke T."/>
        </authorList>
    </citation>
    <scope>NUCLEOTIDE SEQUENCE</scope>
    <source>
        <strain evidence="2">GAV1</strain>
    </source>
</reference>
<organism evidence="2">
    <name type="scientific">Gaeavirus sp</name>
    <dbReference type="NCBI Taxonomy" id="2487767"/>
    <lineage>
        <taxon>Viruses</taxon>
        <taxon>Varidnaviria</taxon>
        <taxon>Bamfordvirae</taxon>
        <taxon>Nucleocytoviricota</taxon>
        <taxon>Megaviricetes</taxon>
        <taxon>Imitervirales</taxon>
        <taxon>Mimiviridae</taxon>
        <taxon>Klosneuvirinae</taxon>
    </lineage>
</organism>
<accession>A0A3G4ZZ19</accession>
<keyword evidence="1" id="KW-0472">Membrane</keyword>
<name>A0A3G4ZZ19_9VIRU</name>
<dbReference type="EMBL" id="MK072213">
    <property type="protein sequence ID" value="AYV80196.1"/>
    <property type="molecule type" value="Genomic_DNA"/>
</dbReference>
<evidence type="ECO:0000256" key="1">
    <source>
        <dbReference type="SAM" id="Phobius"/>
    </source>
</evidence>
<feature type="transmembrane region" description="Helical" evidence="1">
    <location>
        <begin position="123"/>
        <end position="144"/>
    </location>
</feature>
<proteinExistence type="predicted"/>
<keyword evidence="1" id="KW-0812">Transmembrane</keyword>
<protein>
    <submittedName>
        <fullName evidence="2">Uncharacterized protein</fullName>
    </submittedName>
</protein>
<feature type="transmembrane region" description="Helical" evidence="1">
    <location>
        <begin position="33"/>
        <end position="51"/>
    </location>
</feature>
<keyword evidence="1" id="KW-1133">Transmembrane helix</keyword>
<gene>
    <name evidence="2" type="ORF">Gaeavirus15_6</name>
</gene>